<evidence type="ECO:0000313" key="2">
    <source>
        <dbReference type="EnsemblPlants" id="Ma06_p21560.1"/>
    </source>
</evidence>
<dbReference type="EnsemblPlants" id="Ma06_t21560.1">
    <property type="protein sequence ID" value="Ma06_p21560.1"/>
    <property type="gene ID" value="Ma06_g21560"/>
</dbReference>
<gene>
    <name evidence="1" type="ORF">GSMUA_167420.1</name>
</gene>
<dbReference type="Proteomes" id="UP000012960">
    <property type="component" value="Unplaced"/>
</dbReference>
<dbReference type="EMBL" id="HG996471">
    <property type="protein sequence ID" value="CAG1846947.1"/>
    <property type="molecule type" value="Genomic_DNA"/>
</dbReference>
<name>A0A804JIU8_MUSAM</name>
<evidence type="ECO:0000313" key="1">
    <source>
        <dbReference type="EMBL" id="CAG1846947.1"/>
    </source>
</evidence>
<accession>A0A804JIU8</accession>
<keyword evidence="3" id="KW-1185">Reference proteome</keyword>
<organism evidence="2 3">
    <name type="scientific">Musa acuminata subsp. malaccensis</name>
    <name type="common">Wild banana</name>
    <name type="synonym">Musa malaccensis</name>
    <dbReference type="NCBI Taxonomy" id="214687"/>
    <lineage>
        <taxon>Eukaryota</taxon>
        <taxon>Viridiplantae</taxon>
        <taxon>Streptophyta</taxon>
        <taxon>Embryophyta</taxon>
        <taxon>Tracheophyta</taxon>
        <taxon>Spermatophyta</taxon>
        <taxon>Magnoliopsida</taxon>
        <taxon>Liliopsida</taxon>
        <taxon>Zingiberales</taxon>
        <taxon>Musaceae</taxon>
        <taxon>Musa</taxon>
    </lineage>
</organism>
<evidence type="ECO:0000313" key="3">
    <source>
        <dbReference type="Proteomes" id="UP000012960"/>
    </source>
</evidence>
<dbReference type="InParanoid" id="A0A804JIU8"/>
<sequence>MLPQRAPSPLECIDHGAHRDERLRQRLPQDCRGVPPRPAAAARSLGSRFLSEAPPVCICRLCTCSHLFVKYHHHDGCLLCHLSINKESVPSQPLRRADGGSDGFSHRRRRLRRLHRSQGEFTCQLEQSLQRLRQVLQAHRQLDHHLPRRVLLVVPSAYSLHRRCH</sequence>
<proteinExistence type="predicted"/>
<reference evidence="1" key="1">
    <citation type="submission" date="2021-03" db="EMBL/GenBank/DDBJ databases">
        <authorList>
            <consortium name="Genoscope - CEA"/>
            <person name="William W."/>
        </authorList>
    </citation>
    <scope>NUCLEOTIDE SEQUENCE</scope>
    <source>
        <strain evidence="1">Doubled-haploid Pahang</strain>
    </source>
</reference>
<reference evidence="2" key="2">
    <citation type="submission" date="2021-05" db="UniProtKB">
        <authorList>
            <consortium name="EnsemblPlants"/>
        </authorList>
    </citation>
    <scope>IDENTIFICATION</scope>
    <source>
        <strain evidence="2">subsp. malaccensis</strain>
    </source>
</reference>
<protein>
    <submittedName>
        <fullName evidence="1">(wild Malaysian banana) hypothetical protein</fullName>
    </submittedName>
</protein>
<dbReference type="AlphaFoldDB" id="A0A804JIU8"/>
<dbReference type="Gramene" id="Ma06_t21560.1">
    <property type="protein sequence ID" value="Ma06_p21560.1"/>
    <property type="gene ID" value="Ma06_g21560"/>
</dbReference>